<feature type="compositionally biased region" description="Basic and acidic residues" evidence="2">
    <location>
        <begin position="1"/>
        <end position="17"/>
    </location>
</feature>
<evidence type="ECO:0000259" key="3">
    <source>
        <dbReference type="PROSITE" id="PS50158"/>
    </source>
</evidence>
<dbReference type="EMBL" id="JASPKY010000111">
    <property type="protein sequence ID" value="KAK9736579.1"/>
    <property type="molecule type" value="Genomic_DNA"/>
</dbReference>
<name>A0AAW1LRC7_POPJA</name>
<dbReference type="AlphaFoldDB" id="A0AAW1LRC7"/>
<organism evidence="4 5">
    <name type="scientific">Popillia japonica</name>
    <name type="common">Japanese beetle</name>
    <dbReference type="NCBI Taxonomy" id="7064"/>
    <lineage>
        <taxon>Eukaryota</taxon>
        <taxon>Metazoa</taxon>
        <taxon>Ecdysozoa</taxon>
        <taxon>Arthropoda</taxon>
        <taxon>Hexapoda</taxon>
        <taxon>Insecta</taxon>
        <taxon>Pterygota</taxon>
        <taxon>Neoptera</taxon>
        <taxon>Endopterygota</taxon>
        <taxon>Coleoptera</taxon>
        <taxon>Polyphaga</taxon>
        <taxon>Scarabaeiformia</taxon>
        <taxon>Scarabaeidae</taxon>
        <taxon>Rutelinae</taxon>
        <taxon>Popillia</taxon>
    </lineage>
</organism>
<comment type="caution">
    <text evidence="4">The sequence shown here is derived from an EMBL/GenBank/DDBJ whole genome shotgun (WGS) entry which is preliminary data.</text>
</comment>
<dbReference type="GO" id="GO:0008270">
    <property type="term" value="F:zinc ion binding"/>
    <property type="evidence" value="ECO:0007669"/>
    <property type="project" value="UniProtKB-KW"/>
</dbReference>
<dbReference type="InterPro" id="IPR001878">
    <property type="entry name" value="Znf_CCHC"/>
</dbReference>
<feature type="domain" description="CCHC-type" evidence="3">
    <location>
        <begin position="50"/>
        <end position="64"/>
    </location>
</feature>
<dbReference type="InterPro" id="IPR036875">
    <property type="entry name" value="Znf_CCHC_sf"/>
</dbReference>
<feature type="domain" description="CCHC-type" evidence="3">
    <location>
        <begin position="28"/>
        <end position="44"/>
    </location>
</feature>
<proteinExistence type="predicted"/>
<accession>A0AAW1LRC7</accession>
<evidence type="ECO:0000313" key="5">
    <source>
        <dbReference type="Proteomes" id="UP001458880"/>
    </source>
</evidence>
<dbReference type="Gene3D" id="4.10.60.10">
    <property type="entry name" value="Zinc finger, CCHC-type"/>
    <property type="match status" value="1"/>
</dbReference>
<keyword evidence="1" id="KW-0862">Zinc</keyword>
<sequence length="99" mass="11527">MREKLSSERKEIKEKKGVSAKSESQYTRCFNCGRKGHQSNSCRDRSEGPKCFSCNKFGHISKDCNKQREQNRTTRQNDGGNRTCIVHEGEKEPMWKQEL</sequence>
<dbReference type="Pfam" id="PF00098">
    <property type="entry name" value="zf-CCHC"/>
    <property type="match status" value="2"/>
</dbReference>
<reference evidence="4 5" key="1">
    <citation type="journal article" date="2024" name="BMC Genomics">
        <title>De novo assembly and annotation of Popillia japonica's genome with initial clues to its potential as an invasive pest.</title>
        <authorList>
            <person name="Cucini C."/>
            <person name="Boschi S."/>
            <person name="Funari R."/>
            <person name="Cardaioli E."/>
            <person name="Iannotti N."/>
            <person name="Marturano G."/>
            <person name="Paoli F."/>
            <person name="Bruttini M."/>
            <person name="Carapelli A."/>
            <person name="Frati F."/>
            <person name="Nardi F."/>
        </authorList>
    </citation>
    <scope>NUCLEOTIDE SEQUENCE [LARGE SCALE GENOMIC DNA]</scope>
    <source>
        <strain evidence="4">DMR45628</strain>
    </source>
</reference>
<keyword evidence="1" id="KW-0479">Metal-binding</keyword>
<evidence type="ECO:0000256" key="1">
    <source>
        <dbReference type="PROSITE-ProRule" id="PRU00047"/>
    </source>
</evidence>
<feature type="region of interest" description="Disordered" evidence="2">
    <location>
        <begin position="1"/>
        <end position="24"/>
    </location>
</feature>
<dbReference type="Proteomes" id="UP001458880">
    <property type="component" value="Unassembled WGS sequence"/>
</dbReference>
<keyword evidence="1" id="KW-0863">Zinc-finger</keyword>
<dbReference type="SUPFAM" id="SSF57756">
    <property type="entry name" value="Retrovirus zinc finger-like domains"/>
    <property type="match status" value="1"/>
</dbReference>
<feature type="compositionally biased region" description="Basic and acidic residues" evidence="2">
    <location>
        <begin position="85"/>
        <end position="99"/>
    </location>
</feature>
<gene>
    <name evidence="4" type="ORF">QE152_g11401</name>
</gene>
<dbReference type="SMART" id="SM00343">
    <property type="entry name" value="ZnF_C2HC"/>
    <property type="match status" value="2"/>
</dbReference>
<dbReference type="PROSITE" id="PS50158">
    <property type="entry name" value="ZF_CCHC"/>
    <property type="match status" value="2"/>
</dbReference>
<protein>
    <submittedName>
        <fullName evidence="4">Zinc knuckle</fullName>
    </submittedName>
</protein>
<evidence type="ECO:0000313" key="4">
    <source>
        <dbReference type="EMBL" id="KAK9736579.1"/>
    </source>
</evidence>
<evidence type="ECO:0000256" key="2">
    <source>
        <dbReference type="SAM" id="MobiDB-lite"/>
    </source>
</evidence>
<feature type="region of interest" description="Disordered" evidence="2">
    <location>
        <begin position="66"/>
        <end position="99"/>
    </location>
</feature>
<dbReference type="GO" id="GO:0003676">
    <property type="term" value="F:nucleic acid binding"/>
    <property type="evidence" value="ECO:0007669"/>
    <property type="project" value="InterPro"/>
</dbReference>
<keyword evidence="5" id="KW-1185">Reference proteome</keyword>